<reference evidence="1 2" key="1">
    <citation type="journal article" date="2011" name="Science">
        <title>The ecoresponsive genome of Daphnia pulex.</title>
        <authorList>
            <person name="Colbourne J.K."/>
            <person name="Pfrender M.E."/>
            <person name="Gilbert D."/>
            <person name="Thomas W.K."/>
            <person name="Tucker A."/>
            <person name="Oakley T.H."/>
            <person name="Tokishita S."/>
            <person name="Aerts A."/>
            <person name="Arnold G.J."/>
            <person name="Basu M.K."/>
            <person name="Bauer D.J."/>
            <person name="Caceres C.E."/>
            <person name="Carmel L."/>
            <person name="Casola C."/>
            <person name="Choi J.H."/>
            <person name="Detter J.C."/>
            <person name="Dong Q."/>
            <person name="Dusheyko S."/>
            <person name="Eads B.D."/>
            <person name="Frohlich T."/>
            <person name="Geiler-Samerotte K.A."/>
            <person name="Gerlach D."/>
            <person name="Hatcher P."/>
            <person name="Jogdeo S."/>
            <person name="Krijgsveld J."/>
            <person name="Kriventseva E.V."/>
            <person name="Kultz D."/>
            <person name="Laforsch C."/>
            <person name="Lindquist E."/>
            <person name="Lopez J."/>
            <person name="Manak J.R."/>
            <person name="Muller J."/>
            <person name="Pangilinan J."/>
            <person name="Patwardhan R.P."/>
            <person name="Pitluck S."/>
            <person name="Pritham E.J."/>
            <person name="Rechtsteiner A."/>
            <person name="Rho M."/>
            <person name="Rogozin I.B."/>
            <person name="Sakarya O."/>
            <person name="Salamov A."/>
            <person name="Schaack S."/>
            <person name="Shapiro H."/>
            <person name="Shiga Y."/>
            <person name="Skalitzky C."/>
            <person name="Smith Z."/>
            <person name="Souvorov A."/>
            <person name="Sung W."/>
            <person name="Tang Z."/>
            <person name="Tsuchiya D."/>
            <person name="Tu H."/>
            <person name="Vos H."/>
            <person name="Wang M."/>
            <person name="Wolf Y.I."/>
            <person name="Yamagata H."/>
            <person name="Yamada T."/>
            <person name="Ye Y."/>
            <person name="Shaw J.R."/>
            <person name="Andrews J."/>
            <person name="Crease T.J."/>
            <person name="Tang H."/>
            <person name="Lucas S.M."/>
            <person name="Robertson H.M."/>
            <person name="Bork P."/>
            <person name="Koonin E.V."/>
            <person name="Zdobnov E.M."/>
            <person name="Grigoriev I.V."/>
            <person name="Lynch M."/>
            <person name="Boore J.L."/>
        </authorList>
    </citation>
    <scope>NUCLEOTIDE SEQUENCE [LARGE SCALE GENOMIC DNA]</scope>
</reference>
<dbReference type="InParanoid" id="E9H965"/>
<name>E9H965_DAPPU</name>
<proteinExistence type="predicted"/>
<dbReference type="EMBL" id="GL732607">
    <property type="protein sequence ID" value="EFX71740.1"/>
    <property type="molecule type" value="Genomic_DNA"/>
</dbReference>
<evidence type="ECO:0000313" key="2">
    <source>
        <dbReference type="Proteomes" id="UP000000305"/>
    </source>
</evidence>
<dbReference type="HOGENOM" id="CLU_2111338_0_0_1"/>
<dbReference type="Proteomes" id="UP000000305">
    <property type="component" value="Unassembled WGS sequence"/>
</dbReference>
<protein>
    <submittedName>
        <fullName evidence="1">Uncharacterized protein</fullName>
    </submittedName>
</protein>
<organism evidence="1 2">
    <name type="scientific">Daphnia pulex</name>
    <name type="common">Water flea</name>
    <dbReference type="NCBI Taxonomy" id="6669"/>
    <lineage>
        <taxon>Eukaryota</taxon>
        <taxon>Metazoa</taxon>
        <taxon>Ecdysozoa</taxon>
        <taxon>Arthropoda</taxon>
        <taxon>Crustacea</taxon>
        <taxon>Branchiopoda</taxon>
        <taxon>Diplostraca</taxon>
        <taxon>Cladocera</taxon>
        <taxon>Anomopoda</taxon>
        <taxon>Daphniidae</taxon>
        <taxon>Daphnia</taxon>
    </lineage>
</organism>
<dbReference type="AlphaFoldDB" id="E9H965"/>
<dbReference type="KEGG" id="dpx:DAPPUDRAFT_326920"/>
<sequence>MDYYTCGTSSLSMFDMLSTTAKTRQHSLQQWLNEEGVMVIGSDMLKNLINDDKEITSAKAHFSWCETRSGFGADDSLSLKNCINSCVLSIIKTLLNGNTNERSLRKKKAKKAKLA</sequence>
<gene>
    <name evidence="1" type="ORF">DAPPUDRAFT_326920</name>
</gene>
<keyword evidence="2" id="KW-1185">Reference proteome</keyword>
<accession>E9H965</accession>
<evidence type="ECO:0000313" key="1">
    <source>
        <dbReference type="EMBL" id="EFX71740.1"/>
    </source>
</evidence>